<evidence type="ECO:0000256" key="3">
    <source>
        <dbReference type="ARBA" id="ARBA00022448"/>
    </source>
</evidence>
<dbReference type="PANTHER" id="PTHR21716">
    <property type="entry name" value="TRANSMEMBRANE PROTEIN"/>
    <property type="match status" value="1"/>
</dbReference>
<feature type="transmembrane region" description="Helical" evidence="8">
    <location>
        <begin position="280"/>
        <end position="302"/>
    </location>
</feature>
<keyword evidence="5 8" id="KW-0812">Transmembrane</keyword>
<evidence type="ECO:0000256" key="7">
    <source>
        <dbReference type="ARBA" id="ARBA00023136"/>
    </source>
</evidence>
<sequence>MTLRTILKSWVERYFSDEEALILLVVLVAGFAAIIWFGRMLAPFFTALVVAFLLQGVVSALTRRGVPHLLAVIMIFLAFISVLLTLAFILMPLIWNQLVGLVQETPRMFASGQGWLDELQARYPNIITPDLMQNWIGVASREISQLGQRALTLSLASLGNIMSLIIYLVLVPILVFFMLKDSKVLVGFMLSLLPQKRTLLSRIWREMDNQIANYIRGKFIEIIIVGTVTFFVFTLLGVPYTALLAVLVGFSVLVPYIGAAVATLPVAAVAGFNFGFSEEFMYVMLAYGVIQALDGNVLAPILFSETNNIHPVSIIVAVLFFGGIWGFWGVFFAIPLATLLKALVYAWPRSIQGRDQSIVLQDRRPQDDRPEAPAQ</sequence>
<dbReference type="Pfam" id="PF01594">
    <property type="entry name" value="AI-2E_transport"/>
    <property type="match status" value="1"/>
</dbReference>
<keyword evidence="3" id="KW-0813">Transport</keyword>
<feature type="transmembrane region" description="Helical" evidence="8">
    <location>
        <begin position="20"/>
        <end position="38"/>
    </location>
</feature>
<feature type="transmembrane region" description="Helical" evidence="8">
    <location>
        <begin position="161"/>
        <end position="179"/>
    </location>
</feature>
<name>A0ABR9F5G8_9GAMM</name>
<comment type="caution">
    <text evidence="9">The sequence shown here is derived from an EMBL/GenBank/DDBJ whole genome shotgun (WGS) entry which is preliminary data.</text>
</comment>
<evidence type="ECO:0000256" key="8">
    <source>
        <dbReference type="SAM" id="Phobius"/>
    </source>
</evidence>
<feature type="transmembrane region" description="Helical" evidence="8">
    <location>
        <begin position="219"/>
        <end position="238"/>
    </location>
</feature>
<evidence type="ECO:0000256" key="6">
    <source>
        <dbReference type="ARBA" id="ARBA00022989"/>
    </source>
</evidence>
<feature type="transmembrane region" description="Helical" evidence="8">
    <location>
        <begin position="44"/>
        <end position="62"/>
    </location>
</feature>
<evidence type="ECO:0000313" key="9">
    <source>
        <dbReference type="EMBL" id="MBE0401708.1"/>
    </source>
</evidence>
<evidence type="ECO:0000256" key="1">
    <source>
        <dbReference type="ARBA" id="ARBA00004651"/>
    </source>
</evidence>
<evidence type="ECO:0000313" key="10">
    <source>
        <dbReference type="Proteomes" id="UP001645039"/>
    </source>
</evidence>
<feature type="transmembrane region" description="Helical" evidence="8">
    <location>
        <begin position="69"/>
        <end position="95"/>
    </location>
</feature>
<dbReference type="EMBL" id="RRZD01000023">
    <property type="protein sequence ID" value="MBE0401708.1"/>
    <property type="molecule type" value="Genomic_DNA"/>
</dbReference>
<evidence type="ECO:0000256" key="5">
    <source>
        <dbReference type="ARBA" id="ARBA00022692"/>
    </source>
</evidence>
<evidence type="ECO:0000256" key="2">
    <source>
        <dbReference type="ARBA" id="ARBA00009773"/>
    </source>
</evidence>
<proteinExistence type="inferred from homology"/>
<dbReference type="Proteomes" id="UP001645039">
    <property type="component" value="Unassembled WGS sequence"/>
</dbReference>
<dbReference type="PANTHER" id="PTHR21716:SF53">
    <property type="entry name" value="PERMEASE PERM-RELATED"/>
    <property type="match status" value="1"/>
</dbReference>
<comment type="subcellular location">
    <subcellularLocation>
        <location evidence="1">Cell membrane</location>
        <topology evidence="1">Multi-pass membrane protein</topology>
    </subcellularLocation>
</comment>
<dbReference type="InterPro" id="IPR002549">
    <property type="entry name" value="AI-2E-like"/>
</dbReference>
<evidence type="ECO:0000256" key="4">
    <source>
        <dbReference type="ARBA" id="ARBA00022475"/>
    </source>
</evidence>
<gene>
    <name evidence="9" type="ORF">EI168_16615</name>
</gene>
<protein>
    <submittedName>
        <fullName evidence="9">AI-2E family transporter</fullName>
    </submittedName>
</protein>
<comment type="similarity">
    <text evidence="2">Belongs to the autoinducer-2 exporter (AI-2E) (TC 2.A.86) family.</text>
</comment>
<organism evidence="9 10">
    <name type="scientific">Halomonas casei</name>
    <dbReference type="NCBI Taxonomy" id="2742613"/>
    <lineage>
        <taxon>Bacteria</taxon>
        <taxon>Pseudomonadati</taxon>
        <taxon>Pseudomonadota</taxon>
        <taxon>Gammaproteobacteria</taxon>
        <taxon>Oceanospirillales</taxon>
        <taxon>Halomonadaceae</taxon>
        <taxon>Halomonas</taxon>
    </lineage>
</organism>
<reference evidence="9 10" key="1">
    <citation type="submission" date="2020-07" db="EMBL/GenBank/DDBJ databases">
        <title>Halophilic bacteria isolated from french cheeses.</title>
        <authorList>
            <person name="Kothe C.I."/>
            <person name="Farah-Kraiem B."/>
            <person name="Renault P."/>
            <person name="Dridi B."/>
        </authorList>
    </citation>
    <scope>NUCLEOTIDE SEQUENCE [LARGE SCALE GENOMIC DNA]</scope>
    <source>
        <strain evidence="9 10">FME1</strain>
    </source>
</reference>
<keyword evidence="10" id="KW-1185">Reference proteome</keyword>
<accession>A0ABR9F5G8</accession>
<keyword evidence="7 8" id="KW-0472">Membrane</keyword>
<keyword evidence="4" id="KW-1003">Cell membrane</keyword>
<dbReference type="RefSeq" id="WP_096278213.1">
    <property type="nucleotide sequence ID" value="NZ_CBCSBM010000010.1"/>
</dbReference>
<feature type="transmembrane region" description="Helical" evidence="8">
    <location>
        <begin position="314"/>
        <end position="340"/>
    </location>
</feature>
<keyword evidence="6 8" id="KW-1133">Transmembrane helix</keyword>
<feature type="transmembrane region" description="Helical" evidence="8">
    <location>
        <begin position="244"/>
        <end position="268"/>
    </location>
</feature>